<reference evidence="9 10" key="1">
    <citation type="submission" date="2020-02" db="EMBL/GenBank/DDBJ databases">
        <title>Out from the shadows clarifying the taxonomy of the family Cryomorphaceae and related taxa by utilizing the GTDB taxonomic framework.</title>
        <authorList>
            <person name="Bowman J.P."/>
        </authorList>
    </citation>
    <scope>NUCLEOTIDE SEQUENCE [LARGE SCALE GENOMIC DNA]</scope>
    <source>
        <strain evidence="9 10">QSSC 1-22</strain>
    </source>
</reference>
<dbReference type="GO" id="GO:0032259">
    <property type="term" value="P:methylation"/>
    <property type="evidence" value="ECO:0007669"/>
    <property type="project" value="UniProtKB-KW"/>
</dbReference>
<proteinExistence type="inferred from homology"/>
<comment type="subcellular location">
    <subcellularLocation>
        <location evidence="1">Cytoplasm</location>
    </subcellularLocation>
</comment>
<dbReference type="CDD" id="cd11572">
    <property type="entry name" value="RlmI_M_like"/>
    <property type="match status" value="1"/>
</dbReference>
<keyword evidence="4 9" id="KW-0808">Transferase</keyword>
<dbReference type="Proteomes" id="UP000486602">
    <property type="component" value="Unassembled WGS sequence"/>
</dbReference>
<comment type="caution">
    <text evidence="9">The sequence shown here is derived from an EMBL/GenBank/DDBJ whole genome shotgun (WGS) entry which is preliminary data.</text>
</comment>
<dbReference type="SUPFAM" id="SSF53335">
    <property type="entry name" value="S-adenosyl-L-methionine-dependent methyltransferases"/>
    <property type="match status" value="1"/>
</dbReference>
<dbReference type="Pfam" id="PF10672">
    <property type="entry name" value="Methyltrans_SAM"/>
    <property type="match status" value="1"/>
</dbReference>
<dbReference type="GO" id="GO:0008168">
    <property type="term" value="F:methyltransferase activity"/>
    <property type="evidence" value="ECO:0007669"/>
    <property type="project" value="UniProtKB-KW"/>
</dbReference>
<evidence type="ECO:0000259" key="8">
    <source>
        <dbReference type="Pfam" id="PF17785"/>
    </source>
</evidence>
<feature type="domain" description="S-adenosylmethionine-dependent methyltransferase" evidence="7">
    <location>
        <begin position="177"/>
        <end position="353"/>
    </location>
</feature>
<dbReference type="EMBL" id="JAAGVY010000049">
    <property type="protein sequence ID" value="NEN25347.1"/>
    <property type="molecule type" value="Genomic_DNA"/>
</dbReference>
<evidence type="ECO:0000256" key="5">
    <source>
        <dbReference type="ARBA" id="ARBA00022691"/>
    </source>
</evidence>
<sequence>MSYPILKLKSGKTQSISRRHPWIFSGALQFHKFDLKNGDVIYIANHQDNILATAHFSDGSIAARILAFAEVEINSDFYAERIKSAFAIRSQSGLTNSDLTNAYRLINAEGDQLPGLVIDFYNGVAVVQTHSAGMTRDFELIKEALHKTLGNRLNNVVHKSAEKSNTNLSDDTDIPPTINILEHGNVFVVNHQTGQKTGFFLDQRENRALSAKYAKGKRVLNAFCYSGGFSIYALKAGAEMVHSLDSSAKAMQLVDENLEANSLTGSHHQSITADALEYLNSDEARDQDYDVIILDPPAFAKHRSARHKAVQAYKRLNARALSIMKPGGILITFSCSQVVTPDLFNNTIAAAAIEANRHVRILHHLHQPEDHPISIFHPEGEYLKGLVLAVS</sequence>
<name>A0A7K3WUK6_9FLAO</name>
<dbReference type="InterPro" id="IPR015947">
    <property type="entry name" value="PUA-like_sf"/>
</dbReference>
<dbReference type="CDD" id="cd21153">
    <property type="entry name" value="PUA_RlmI"/>
    <property type="match status" value="1"/>
</dbReference>
<dbReference type="Pfam" id="PF17785">
    <property type="entry name" value="PUA_3"/>
    <property type="match status" value="1"/>
</dbReference>
<keyword evidence="3 9" id="KW-0489">Methyltransferase</keyword>
<dbReference type="AlphaFoldDB" id="A0A7K3WUK6"/>
<dbReference type="SUPFAM" id="SSF88697">
    <property type="entry name" value="PUA domain-like"/>
    <property type="match status" value="1"/>
</dbReference>
<dbReference type="Gene3D" id="3.40.50.150">
    <property type="entry name" value="Vaccinia Virus protein VP39"/>
    <property type="match status" value="1"/>
</dbReference>
<evidence type="ECO:0000256" key="4">
    <source>
        <dbReference type="ARBA" id="ARBA00022679"/>
    </source>
</evidence>
<evidence type="ECO:0000313" key="10">
    <source>
        <dbReference type="Proteomes" id="UP000486602"/>
    </source>
</evidence>
<dbReference type="Gene3D" id="2.30.130.10">
    <property type="entry name" value="PUA domain"/>
    <property type="match status" value="1"/>
</dbReference>
<keyword evidence="2" id="KW-0963">Cytoplasm</keyword>
<evidence type="ECO:0000313" key="9">
    <source>
        <dbReference type="EMBL" id="NEN25347.1"/>
    </source>
</evidence>
<dbReference type="GO" id="GO:0003723">
    <property type="term" value="F:RNA binding"/>
    <property type="evidence" value="ECO:0007669"/>
    <property type="project" value="InterPro"/>
</dbReference>
<dbReference type="RefSeq" id="WP_163286802.1">
    <property type="nucleotide sequence ID" value="NZ_JAAGVY010000049.1"/>
</dbReference>
<dbReference type="InterPro" id="IPR019614">
    <property type="entry name" value="SAM-dep_methyl-trfase"/>
</dbReference>
<dbReference type="PANTHER" id="PTHR42873:SF1">
    <property type="entry name" value="S-ADENOSYLMETHIONINE-DEPENDENT METHYLTRANSFERASE DOMAIN-CONTAINING PROTEIN"/>
    <property type="match status" value="1"/>
</dbReference>
<keyword evidence="5" id="KW-0949">S-adenosyl-L-methionine</keyword>
<evidence type="ECO:0000256" key="1">
    <source>
        <dbReference type="ARBA" id="ARBA00004496"/>
    </source>
</evidence>
<gene>
    <name evidence="9" type="ORF">G3O08_17765</name>
</gene>
<protein>
    <submittedName>
        <fullName evidence="9">Class I SAM-dependent rRNA methyltransferase</fullName>
    </submittedName>
</protein>
<dbReference type="InterPro" id="IPR036974">
    <property type="entry name" value="PUA_sf"/>
</dbReference>
<feature type="domain" description="RlmI-like PUA" evidence="8">
    <location>
        <begin position="6"/>
        <end position="68"/>
    </location>
</feature>
<organism evidence="9 10">
    <name type="scientific">Cryomorpha ignava</name>
    <dbReference type="NCBI Taxonomy" id="101383"/>
    <lineage>
        <taxon>Bacteria</taxon>
        <taxon>Pseudomonadati</taxon>
        <taxon>Bacteroidota</taxon>
        <taxon>Flavobacteriia</taxon>
        <taxon>Flavobacteriales</taxon>
        <taxon>Cryomorphaceae</taxon>
        <taxon>Cryomorpha</taxon>
    </lineage>
</organism>
<evidence type="ECO:0000256" key="6">
    <source>
        <dbReference type="ARBA" id="ARBA00038091"/>
    </source>
</evidence>
<evidence type="ECO:0000259" key="7">
    <source>
        <dbReference type="Pfam" id="PF10672"/>
    </source>
</evidence>
<evidence type="ECO:0000256" key="2">
    <source>
        <dbReference type="ARBA" id="ARBA00022490"/>
    </source>
</evidence>
<evidence type="ECO:0000256" key="3">
    <source>
        <dbReference type="ARBA" id="ARBA00022603"/>
    </source>
</evidence>
<dbReference type="CDD" id="cd02440">
    <property type="entry name" value="AdoMet_MTases"/>
    <property type="match status" value="1"/>
</dbReference>
<dbReference type="Gene3D" id="3.30.750.80">
    <property type="entry name" value="RNA methyltransferase domain (HRMD) like"/>
    <property type="match status" value="1"/>
</dbReference>
<dbReference type="InterPro" id="IPR041532">
    <property type="entry name" value="RlmI-like_PUA"/>
</dbReference>
<dbReference type="PANTHER" id="PTHR42873">
    <property type="entry name" value="RIBOSOMAL RNA LARGE SUBUNIT METHYLTRANSFERASE"/>
    <property type="match status" value="1"/>
</dbReference>
<accession>A0A7K3WUK6</accession>
<comment type="similarity">
    <text evidence="6">Belongs to the methyltransferase superfamily. RlmI family.</text>
</comment>
<dbReference type="InterPro" id="IPR029063">
    <property type="entry name" value="SAM-dependent_MTases_sf"/>
</dbReference>
<dbReference type="GO" id="GO:0005737">
    <property type="term" value="C:cytoplasm"/>
    <property type="evidence" value="ECO:0007669"/>
    <property type="project" value="UniProtKB-SubCell"/>
</dbReference>
<keyword evidence="10" id="KW-1185">Reference proteome</keyword>